<evidence type="ECO:0000313" key="3">
    <source>
        <dbReference type="Proteomes" id="UP000281406"/>
    </source>
</evidence>
<dbReference type="AlphaFoldDB" id="A0A3N0XE80"/>
<dbReference type="Proteomes" id="UP000281406">
    <property type="component" value="Unassembled WGS sequence"/>
</dbReference>
<accession>A0A3N0XE80</accession>
<sequence>MPSRSQTQRSDWDGKYGSCRINGQKGTARRAVRAAPFSTHCPGSCSYRESASQTHSSSHTPARGALAAGRDDVKHERHRPPVALASPREVERE</sequence>
<evidence type="ECO:0000256" key="1">
    <source>
        <dbReference type="SAM" id="MobiDB-lite"/>
    </source>
</evidence>
<dbReference type="EMBL" id="RJVU01079414">
    <property type="protein sequence ID" value="ROI15633.1"/>
    <property type="molecule type" value="Genomic_DNA"/>
</dbReference>
<evidence type="ECO:0000313" key="2">
    <source>
        <dbReference type="EMBL" id="ROI15633.1"/>
    </source>
</evidence>
<reference evidence="2 3" key="1">
    <citation type="submission" date="2018-10" db="EMBL/GenBank/DDBJ databases">
        <title>Genome assembly for a Yunnan-Guizhou Plateau 3E fish, Anabarilius grahami (Regan), and its evolutionary and genetic applications.</title>
        <authorList>
            <person name="Jiang W."/>
        </authorList>
    </citation>
    <scope>NUCLEOTIDE SEQUENCE [LARGE SCALE GENOMIC DNA]</scope>
    <source>
        <strain evidence="2">AG-KIZ</strain>
        <tissue evidence="2">Muscle</tissue>
    </source>
</reference>
<name>A0A3N0XE80_ANAGA</name>
<keyword evidence="3" id="KW-1185">Reference proteome</keyword>
<proteinExistence type="predicted"/>
<comment type="caution">
    <text evidence="2">The sequence shown here is derived from an EMBL/GenBank/DDBJ whole genome shotgun (WGS) entry which is preliminary data.</text>
</comment>
<organism evidence="2 3">
    <name type="scientific">Anabarilius grahami</name>
    <name type="common">Kanglang fish</name>
    <name type="synonym">Barilius grahami</name>
    <dbReference type="NCBI Taxonomy" id="495550"/>
    <lineage>
        <taxon>Eukaryota</taxon>
        <taxon>Metazoa</taxon>
        <taxon>Chordata</taxon>
        <taxon>Craniata</taxon>
        <taxon>Vertebrata</taxon>
        <taxon>Euteleostomi</taxon>
        <taxon>Actinopterygii</taxon>
        <taxon>Neopterygii</taxon>
        <taxon>Teleostei</taxon>
        <taxon>Ostariophysi</taxon>
        <taxon>Cypriniformes</taxon>
        <taxon>Xenocyprididae</taxon>
        <taxon>Xenocypridinae</taxon>
        <taxon>Xenocypridinae incertae sedis</taxon>
        <taxon>Anabarilius</taxon>
    </lineage>
</organism>
<feature type="compositionally biased region" description="Polar residues" evidence="1">
    <location>
        <begin position="47"/>
        <end position="60"/>
    </location>
</feature>
<gene>
    <name evidence="2" type="ORF">DPX16_22742</name>
</gene>
<feature type="region of interest" description="Disordered" evidence="1">
    <location>
        <begin position="1"/>
        <end position="93"/>
    </location>
</feature>
<protein>
    <submittedName>
        <fullName evidence="2">Uncharacterized protein</fullName>
    </submittedName>
</protein>